<keyword evidence="7 8" id="KW-0472">Membrane</keyword>
<keyword evidence="3" id="KW-0813">Transport</keyword>
<dbReference type="PANTHER" id="PTHR30269">
    <property type="entry name" value="TRANSMEMBRANE PROTEIN YFCA"/>
    <property type="match status" value="1"/>
</dbReference>
<dbReference type="RefSeq" id="WP_106299043.1">
    <property type="nucleotide sequence ID" value="NZ_PVTI01000047.1"/>
</dbReference>
<dbReference type="InterPro" id="IPR002781">
    <property type="entry name" value="TM_pro_TauE-like"/>
</dbReference>
<evidence type="ECO:0000256" key="6">
    <source>
        <dbReference type="ARBA" id="ARBA00022989"/>
    </source>
</evidence>
<keyword evidence="6 8" id="KW-1133">Transmembrane helix</keyword>
<organism evidence="10 11">
    <name type="scientific">Knoellia remsis</name>
    <dbReference type="NCBI Taxonomy" id="407159"/>
    <lineage>
        <taxon>Bacteria</taxon>
        <taxon>Bacillati</taxon>
        <taxon>Actinomycetota</taxon>
        <taxon>Actinomycetes</taxon>
        <taxon>Micrococcales</taxon>
        <taxon>Intrasporangiaceae</taxon>
        <taxon>Knoellia</taxon>
    </lineage>
</organism>
<comment type="caution">
    <text evidence="10">The sequence shown here is derived from an EMBL/GenBank/DDBJ whole genome shotgun (WGS) entry which is preliminary data.</text>
</comment>
<keyword evidence="5 8" id="KW-0812">Transmembrane</keyword>
<evidence type="ECO:0000256" key="8">
    <source>
        <dbReference type="RuleBase" id="RU363041"/>
    </source>
</evidence>
<dbReference type="OrthoDB" id="3782574at2"/>
<evidence type="ECO:0000256" key="5">
    <source>
        <dbReference type="ARBA" id="ARBA00022692"/>
    </source>
</evidence>
<accession>A0A2T0TT82</accession>
<gene>
    <name evidence="10" type="ORF">BCF74_14710</name>
</gene>
<comment type="subcellular location">
    <subcellularLocation>
        <location evidence="1 8">Cell membrane</location>
        <topology evidence="1 8">Multi-pass membrane protein</topology>
    </subcellularLocation>
</comment>
<dbReference type="AlphaFoldDB" id="A0A2T0TT82"/>
<comment type="similarity">
    <text evidence="2 8">Belongs to the 4-toluene sulfonate uptake permease (TSUP) (TC 2.A.102) family.</text>
</comment>
<evidence type="ECO:0000256" key="9">
    <source>
        <dbReference type="SAM" id="MobiDB-lite"/>
    </source>
</evidence>
<dbReference type="GO" id="GO:0005886">
    <property type="term" value="C:plasma membrane"/>
    <property type="evidence" value="ECO:0007669"/>
    <property type="project" value="UniProtKB-SubCell"/>
</dbReference>
<dbReference type="EMBL" id="PVTI01000047">
    <property type="protein sequence ID" value="PRY48916.1"/>
    <property type="molecule type" value="Genomic_DNA"/>
</dbReference>
<dbReference type="PANTHER" id="PTHR30269:SF0">
    <property type="entry name" value="MEMBRANE TRANSPORTER PROTEIN YFCA-RELATED"/>
    <property type="match status" value="1"/>
</dbReference>
<feature type="transmembrane region" description="Helical" evidence="8">
    <location>
        <begin position="74"/>
        <end position="95"/>
    </location>
</feature>
<dbReference type="Pfam" id="PF01925">
    <property type="entry name" value="TauE"/>
    <property type="match status" value="1"/>
</dbReference>
<name>A0A2T0TT82_9MICO</name>
<evidence type="ECO:0000256" key="2">
    <source>
        <dbReference type="ARBA" id="ARBA00009142"/>
    </source>
</evidence>
<evidence type="ECO:0000313" key="10">
    <source>
        <dbReference type="EMBL" id="PRY48916.1"/>
    </source>
</evidence>
<dbReference type="InterPro" id="IPR052017">
    <property type="entry name" value="TSUP"/>
</dbReference>
<keyword evidence="4 8" id="KW-1003">Cell membrane</keyword>
<evidence type="ECO:0000256" key="3">
    <source>
        <dbReference type="ARBA" id="ARBA00022448"/>
    </source>
</evidence>
<feature type="transmembrane region" description="Helical" evidence="8">
    <location>
        <begin position="230"/>
        <end position="248"/>
    </location>
</feature>
<evidence type="ECO:0000256" key="4">
    <source>
        <dbReference type="ARBA" id="ARBA00022475"/>
    </source>
</evidence>
<feature type="transmembrane region" description="Helical" evidence="8">
    <location>
        <begin position="254"/>
        <end position="270"/>
    </location>
</feature>
<feature type="transmembrane region" description="Helical" evidence="8">
    <location>
        <begin position="7"/>
        <end position="31"/>
    </location>
</feature>
<protein>
    <recommendedName>
        <fullName evidence="8">Probable membrane transporter protein</fullName>
    </recommendedName>
</protein>
<reference evidence="10 11" key="1">
    <citation type="submission" date="2018-03" db="EMBL/GenBank/DDBJ databases">
        <title>Genomic Encyclopedia of Archaeal and Bacterial Type Strains, Phase II (KMG-II): from individual species to whole genera.</title>
        <authorList>
            <person name="Goeker M."/>
        </authorList>
    </citation>
    <scope>NUCLEOTIDE SEQUENCE [LARGE SCALE GENOMIC DNA]</scope>
    <source>
        <strain evidence="10 11">ATCC BAA-1496</strain>
    </source>
</reference>
<feature type="region of interest" description="Disordered" evidence="9">
    <location>
        <begin position="128"/>
        <end position="161"/>
    </location>
</feature>
<feature type="transmembrane region" description="Helical" evidence="8">
    <location>
        <begin position="282"/>
        <end position="300"/>
    </location>
</feature>
<feature type="transmembrane region" description="Helical" evidence="8">
    <location>
        <begin position="102"/>
        <end position="121"/>
    </location>
</feature>
<feature type="transmembrane region" description="Helical" evidence="8">
    <location>
        <begin position="185"/>
        <end position="218"/>
    </location>
</feature>
<evidence type="ECO:0000256" key="7">
    <source>
        <dbReference type="ARBA" id="ARBA00023136"/>
    </source>
</evidence>
<keyword evidence="11" id="KW-1185">Reference proteome</keyword>
<sequence length="302" mass="30665">MGAAEAALILIAGIAAGTINTIVGSGTLVTFPTLLFLGYPPVTANVSNTVGLVAGGITGSWGYRHELGGARGILLRWAPMSLLGGIVGALLLLVLDPAAFKAIVPVLIGIGVLLVAFGPRITAWTNAHRGDEPAEEGSAGRSPANAEPMEEGSNGRGLADEVTVPGDAGSRGATAAIGQHSRGRALLLLALIFATAVYGGYFGAAQGVILMGVFTTLTSDGLQRLNGLKNVLSTIVNAVAALTFIIVAPDQVDWLVAALIGAGALIGGVVGSRVGRRLPPRVLRAVIITIGIVAIVRMIWFS</sequence>
<evidence type="ECO:0000313" key="11">
    <source>
        <dbReference type="Proteomes" id="UP000237822"/>
    </source>
</evidence>
<evidence type="ECO:0000256" key="1">
    <source>
        <dbReference type="ARBA" id="ARBA00004651"/>
    </source>
</evidence>
<proteinExistence type="inferred from homology"/>
<dbReference type="Proteomes" id="UP000237822">
    <property type="component" value="Unassembled WGS sequence"/>
</dbReference>